<dbReference type="InterPro" id="IPR052020">
    <property type="entry name" value="Cyclic_di-GMP/3'3'-cGAMP_PDE"/>
</dbReference>
<dbReference type="SUPFAM" id="SSF52172">
    <property type="entry name" value="CheY-like"/>
    <property type="match status" value="1"/>
</dbReference>
<dbReference type="GO" id="GO:0000160">
    <property type="term" value="P:phosphorelay signal transduction system"/>
    <property type="evidence" value="ECO:0007669"/>
    <property type="project" value="InterPro"/>
</dbReference>
<dbReference type="Pfam" id="PF13487">
    <property type="entry name" value="HD_5"/>
    <property type="match status" value="1"/>
</dbReference>
<gene>
    <name evidence="3" type="ORF">FL583_27365</name>
</gene>
<proteinExistence type="predicted"/>
<sequence length="386" mass="41692">MAERILLVDDEPGVLDGLRRTLATKYAVEAVLSPAEALKKLEHSRGGSNPFAVVVSDMMMPEMNGSEFLTRASEINPLAVLILLSGKADVRSTIAAINTGRLFRFIAKPCSPRDLQKAIDEALAAYHASKAESDLLEKTLAGSVKVLAQALAMASPEIGGRTNNVIELVGGAARMLGQSHSWELRMAARLSQLGLVSIPPEVLHRVEGGIEGTAGEKSMYREHPAVAKDLLAEIPKLERVAAWIGGQVADATAPPPKSETDPDQRAELQRQIFTCATEFLAAKDIGEWPPECAARLTAGGRYRTDVIQAILKTAQERDKAPDAVSVTINQLKVGMRFVRDVKATTGATLVRKGDTVTDAVRVRLQNFRTYVGVVEPLRVTPVKETF</sequence>
<dbReference type="Gene3D" id="1.10.3210.10">
    <property type="entry name" value="Hypothetical protein af1432"/>
    <property type="match status" value="1"/>
</dbReference>
<protein>
    <submittedName>
        <fullName evidence="3">Response regulator</fullName>
    </submittedName>
</protein>
<evidence type="ECO:0000313" key="3">
    <source>
        <dbReference type="EMBL" id="TQS42001.1"/>
    </source>
</evidence>
<dbReference type="CDD" id="cd17569">
    <property type="entry name" value="REC_HupR-like"/>
    <property type="match status" value="1"/>
</dbReference>
<organism evidence="3 4">
    <name type="scientific">Cryptosporangium phraense</name>
    <dbReference type="NCBI Taxonomy" id="2593070"/>
    <lineage>
        <taxon>Bacteria</taxon>
        <taxon>Bacillati</taxon>
        <taxon>Actinomycetota</taxon>
        <taxon>Actinomycetes</taxon>
        <taxon>Cryptosporangiales</taxon>
        <taxon>Cryptosporangiaceae</taxon>
        <taxon>Cryptosporangium</taxon>
    </lineage>
</organism>
<dbReference type="RefSeq" id="WP_142707713.1">
    <property type="nucleotide sequence ID" value="NZ_VIRS01000021.1"/>
</dbReference>
<dbReference type="InterPro" id="IPR011006">
    <property type="entry name" value="CheY-like_superfamily"/>
</dbReference>
<evidence type="ECO:0000259" key="2">
    <source>
        <dbReference type="PROSITE" id="PS50110"/>
    </source>
</evidence>
<keyword evidence="1" id="KW-0597">Phosphoprotein</keyword>
<dbReference type="EMBL" id="VIRS01000021">
    <property type="protein sequence ID" value="TQS42001.1"/>
    <property type="molecule type" value="Genomic_DNA"/>
</dbReference>
<name>A0A545AL41_9ACTN</name>
<comment type="caution">
    <text evidence="3">The sequence shown here is derived from an EMBL/GenBank/DDBJ whole genome shotgun (WGS) entry which is preliminary data.</text>
</comment>
<dbReference type="PANTHER" id="PTHR45228">
    <property type="entry name" value="CYCLIC DI-GMP PHOSPHODIESTERASE TM_0186-RELATED"/>
    <property type="match status" value="1"/>
</dbReference>
<dbReference type="AlphaFoldDB" id="A0A545AL41"/>
<dbReference type="PANTHER" id="PTHR45228:SF8">
    <property type="entry name" value="TWO-COMPONENT RESPONSE REGULATOR-RELATED"/>
    <property type="match status" value="1"/>
</dbReference>
<dbReference type="Pfam" id="PF00072">
    <property type="entry name" value="Response_reg"/>
    <property type="match status" value="1"/>
</dbReference>
<reference evidence="3 4" key="1">
    <citation type="submission" date="2019-07" db="EMBL/GenBank/DDBJ databases">
        <title>Cryptosporangium phraense sp. nov., isolated from plant litter.</title>
        <authorList>
            <person name="Suriyachadkun C."/>
        </authorList>
    </citation>
    <scope>NUCLEOTIDE SEQUENCE [LARGE SCALE GENOMIC DNA]</scope>
    <source>
        <strain evidence="3 4">A-T 5661</strain>
    </source>
</reference>
<feature type="modified residue" description="4-aspartylphosphate" evidence="1">
    <location>
        <position position="57"/>
    </location>
</feature>
<dbReference type="PROSITE" id="PS50110">
    <property type="entry name" value="RESPONSE_REGULATORY"/>
    <property type="match status" value="1"/>
</dbReference>
<keyword evidence="4" id="KW-1185">Reference proteome</keyword>
<evidence type="ECO:0000313" key="4">
    <source>
        <dbReference type="Proteomes" id="UP000317982"/>
    </source>
</evidence>
<dbReference type="OrthoDB" id="9802066at2"/>
<dbReference type="SMART" id="SM00448">
    <property type="entry name" value="REC"/>
    <property type="match status" value="1"/>
</dbReference>
<dbReference type="Gene3D" id="3.40.50.2300">
    <property type="match status" value="1"/>
</dbReference>
<accession>A0A545AL41</accession>
<dbReference type="Proteomes" id="UP000317982">
    <property type="component" value="Unassembled WGS sequence"/>
</dbReference>
<dbReference type="InterPro" id="IPR001789">
    <property type="entry name" value="Sig_transdc_resp-reg_receiver"/>
</dbReference>
<evidence type="ECO:0000256" key="1">
    <source>
        <dbReference type="PROSITE-ProRule" id="PRU00169"/>
    </source>
</evidence>
<dbReference type="InParanoid" id="A0A545AL41"/>
<feature type="domain" description="Response regulatory" evidence="2">
    <location>
        <begin position="4"/>
        <end position="123"/>
    </location>
</feature>